<keyword evidence="2" id="KW-1185">Reference proteome</keyword>
<sequence length="113" mass="13273">MLHGPLLDTTSDSGWTTQCFQLTPRQYTARKCERTTKFEGLHHRLNLRAGHTGLGFDRLVPLLRREADLVRLAVQFNDLERDGRSYRLENALNKLWDRYMNHEIKTSKFFLAP</sequence>
<organism evidence="1 2">
    <name type="scientific">Potamilus streckersoni</name>
    <dbReference type="NCBI Taxonomy" id="2493646"/>
    <lineage>
        <taxon>Eukaryota</taxon>
        <taxon>Metazoa</taxon>
        <taxon>Spiralia</taxon>
        <taxon>Lophotrochozoa</taxon>
        <taxon>Mollusca</taxon>
        <taxon>Bivalvia</taxon>
        <taxon>Autobranchia</taxon>
        <taxon>Heteroconchia</taxon>
        <taxon>Palaeoheterodonta</taxon>
        <taxon>Unionida</taxon>
        <taxon>Unionoidea</taxon>
        <taxon>Unionidae</taxon>
        <taxon>Ambleminae</taxon>
        <taxon>Lampsilini</taxon>
        <taxon>Potamilus</taxon>
    </lineage>
</organism>
<evidence type="ECO:0000313" key="1">
    <source>
        <dbReference type="EMBL" id="KAK3598086.1"/>
    </source>
</evidence>
<reference evidence="1" key="3">
    <citation type="submission" date="2023-05" db="EMBL/GenBank/DDBJ databases">
        <authorList>
            <person name="Smith C.H."/>
        </authorList>
    </citation>
    <scope>NUCLEOTIDE SEQUENCE</scope>
    <source>
        <strain evidence="1">CHS0354</strain>
        <tissue evidence="1">Mantle</tissue>
    </source>
</reference>
<dbReference type="Proteomes" id="UP001195483">
    <property type="component" value="Unassembled WGS sequence"/>
</dbReference>
<evidence type="ECO:0000313" key="2">
    <source>
        <dbReference type="Proteomes" id="UP001195483"/>
    </source>
</evidence>
<comment type="caution">
    <text evidence="1">The sequence shown here is derived from an EMBL/GenBank/DDBJ whole genome shotgun (WGS) entry which is preliminary data.</text>
</comment>
<reference evidence="1" key="2">
    <citation type="journal article" date="2021" name="Genome Biol. Evol.">
        <title>Developing a high-quality reference genome for a parasitic bivalve with doubly uniparental inheritance (Bivalvia: Unionida).</title>
        <authorList>
            <person name="Smith C.H."/>
        </authorList>
    </citation>
    <scope>NUCLEOTIDE SEQUENCE</scope>
    <source>
        <strain evidence="1">CHS0354</strain>
        <tissue evidence="1">Mantle</tissue>
    </source>
</reference>
<gene>
    <name evidence="1" type="ORF">CHS0354_036982</name>
</gene>
<dbReference type="EMBL" id="JAEAOA010002170">
    <property type="protein sequence ID" value="KAK3598086.1"/>
    <property type="molecule type" value="Genomic_DNA"/>
</dbReference>
<name>A0AAE0STZ7_9BIVA</name>
<proteinExistence type="predicted"/>
<dbReference type="AlphaFoldDB" id="A0AAE0STZ7"/>
<reference evidence="1" key="1">
    <citation type="journal article" date="2021" name="Genome Biol. Evol.">
        <title>A High-Quality Reference Genome for a Parasitic Bivalve with Doubly Uniparental Inheritance (Bivalvia: Unionida).</title>
        <authorList>
            <person name="Smith C.H."/>
        </authorList>
    </citation>
    <scope>NUCLEOTIDE SEQUENCE</scope>
    <source>
        <strain evidence="1">CHS0354</strain>
    </source>
</reference>
<accession>A0AAE0STZ7</accession>
<protein>
    <submittedName>
        <fullName evidence="1">Uncharacterized protein</fullName>
    </submittedName>
</protein>